<keyword evidence="2" id="KW-1133">Transmembrane helix</keyword>
<feature type="signal peptide" evidence="3">
    <location>
        <begin position="1"/>
        <end position="24"/>
    </location>
</feature>
<keyword evidence="3" id="KW-0732">Signal</keyword>
<keyword evidence="2" id="KW-0812">Transmembrane</keyword>
<feature type="chain" id="PRO_5040788954" evidence="3">
    <location>
        <begin position="25"/>
        <end position="422"/>
    </location>
</feature>
<dbReference type="OrthoDB" id="10366536at2759"/>
<keyword evidence="2" id="KW-0472">Membrane</keyword>
<dbReference type="AlphaFoldDB" id="A0A9W7GGD4"/>
<evidence type="ECO:0000256" key="1">
    <source>
        <dbReference type="SAM" id="MobiDB-lite"/>
    </source>
</evidence>
<sequence>MKTSLISSWLVLLFISPIINRCYGLEAKWTPSSEEEPVPLSASYRSQLKQLAQVVESSDNPQATLERLAKGQGMEAGELKSMLDRVEGEAGGAMGGKPAGFSSFFVGAFKILFSFGFGVVRFSARRPFVLLLVAIAIFAVARLSKGGERTVAIPGISGLTLGRPGRVWRNSYMDSFDGNGPQGKAAQEGVTSVKRESDIRIKEVEASLVEEACVDVVLTRSSFDSYLPTNLVVTKPTIGYIRKARKLREVGGKGREGLVLSWGGACGLWRSERFIMKSETQMKKNNCSTTAVKYVSEFSLPIVTVATSTSEKGKHKVCVKVEYQERGGRMDKARAESLAEIFAESCRKTVTQVVRSRVALNSQASLLNDSLKTKAEEKKQKRGKEIKDMEGMIRTRRRRWQRGAGGGSWRPSGERQRSPNNC</sequence>
<organism evidence="4 5">
    <name type="scientific">Triparma columacea</name>
    <dbReference type="NCBI Taxonomy" id="722753"/>
    <lineage>
        <taxon>Eukaryota</taxon>
        <taxon>Sar</taxon>
        <taxon>Stramenopiles</taxon>
        <taxon>Ochrophyta</taxon>
        <taxon>Bolidophyceae</taxon>
        <taxon>Parmales</taxon>
        <taxon>Triparmaceae</taxon>
        <taxon>Triparma</taxon>
    </lineage>
</organism>
<reference evidence="5" key="1">
    <citation type="journal article" date="2023" name="Commun. Biol.">
        <title>Genome analysis of Parmales, the sister group of diatoms, reveals the evolutionary specialization of diatoms from phago-mixotrophs to photoautotrophs.</title>
        <authorList>
            <person name="Ban H."/>
            <person name="Sato S."/>
            <person name="Yoshikawa S."/>
            <person name="Yamada K."/>
            <person name="Nakamura Y."/>
            <person name="Ichinomiya M."/>
            <person name="Sato N."/>
            <person name="Blanc-Mathieu R."/>
            <person name="Endo H."/>
            <person name="Kuwata A."/>
            <person name="Ogata H."/>
        </authorList>
    </citation>
    <scope>NUCLEOTIDE SEQUENCE [LARGE SCALE GENOMIC DNA]</scope>
</reference>
<feature type="transmembrane region" description="Helical" evidence="2">
    <location>
        <begin position="127"/>
        <end position="144"/>
    </location>
</feature>
<name>A0A9W7GGD4_9STRA</name>
<accession>A0A9W7GGD4</accession>
<evidence type="ECO:0000313" key="5">
    <source>
        <dbReference type="Proteomes" id="UP001165065"/>
    </source>
</evidence>
<comment type="caution">
    <text evidence="4">The sequence shown here is derived from an EMBL/GenBank/DDBJ whole genome shotgun (WGS) entry which is preliminary data.</text>
</comment>
<evidence type="ECO:0000313" key="4">
    <source>
        <dbReference type="EMBL" id="GMI44226.1"/>
    </source>
</evidence>
<dbReference type="Proteomes" id="UP001165065">
    <property type="component" value="Unassembled WGS sequence"/>
</dbReference>
<feature type="compositionally biased region" description="Basic and acidic residues" evidence="1">
    <location>
        <begin position="371"/>
        <end position="393"/>
    </location>
</feature>
<feature type="region of interest" description="Disordered" evidence="1">
    <location>
        <begin position="371"/>
        <end position="422"/>
    </location>
</feature>
<proteinExistence type="predicted"/>
<evidence type="ECO:0000256" key="2">
    <source>
        <dbReference type="SAM" id="Phobius"/>
    </source>
</evidence>
<protein>
    <submittedName>
        <fullName evidence="4">Uncharacterized protein</fullName>
    </submittedName>
</protein>
<dbReference type="EMBL" id="BRYA01001473">
    <property type="protein sequence ID" value="GMI44226.1"/>
    <property type="molecule type" value="Genomic_DNA"/>
</dbReference>
<feature type="compositionally biased region" description="Basic and acidic residues" evidence="1">
    <location>
        <begin position="412"/>
        <end position="422"/>
    </location>
</feature>
<keyword evidence="5" id="KW-1185">Reference proteome</keyword>
<gene>
    <name evidence="4" type="ORF">TrCOL_g3478</name>
</gene>
<evidence type="ECO:0000256" key="3">
    <source>
        <dbReference type="SAM" id="SignalP"/>
    </source>
</evidence>
<feature type="transmembrane region" description="Helical" evidence="2">
    <location>
        <begin position="101"/>
        <end position="120"/>
    </location>
</feature>